<comment type="subcellular location">
    <subcellularLocation>
        <location evidence="1">Membrane</location>
        <topology evidence="1">Multi-pass membrane protein</topology>
    </subcellularLocation>
</comment>
<dbReference type="GO" id="GO:0008444">
    <property type="term" value="F:CDP-diacylglycerol-glycerol-3-phosphate 3-phosphatidyltransferase activity"/>
    <property type="evidence" value="ECO:0007669"/>
    <property type="project" value="InterPro"/>
</dbReference>
<evidence type="ECO:0000256" key="4">
    <source>
        <dbReference type="ARBA" id="ARBA00022679"/>
    </source>
</evidence>
<dbReference type="PANTHER" id="PTHR14269:SF11">
    <property type="entry name" value="CDP-DIACYLGLYCEROL--GLYCEROL-3-PHOSPHATE 3-PHOSPHATIDYLTRANSFERASE"/>
    <property type="match status" value="1"/>
</dbReference>
<dbReference type="Proteomes" id="UP000018208">
    <property type="component" value="Unassembled WGS sequence"/>
</dbReference>
<dbReference type="NCBIfam" id="TIGR00560">
    <property type="entry name" value="pgsA"/>
    <property type="match status" value="1"/>
</dbReference>
<dbReference type="GO" id="GO:0016020">
    <property type="term" value="C:membrane"/>
    <property type="evidence" value="ECO:0007669"/>
    <property type="project" value="UniProtKB-SubCell"/>
</dbReference>
<dbReference type="PANTHER" id="PTHR14269">
    <property type="entry name" value="CDP-DIACYLGLYCEROL--GLYCEROL-3-PHOSPHATE 3-PHOSPHATIDYLTRANSFERASE-RELATED"/>
    <property type="match status" value="1"/>
</dbReference>
<evidence type="ECO:0000256" key="1">
    <source>
        <dbReference type="ARBA" id="ARBA00004141"/>
    </source>
</evidence>
<dbReference type="OrthoDB" id="10020554at2759"/>
<reference evidence="14 15" key="2">
    <citation type="journal article" date="2014" name="PLoS Genet.">
        <title>The Genome of Spironucleus salmonicida Highlights a Fish Pathogen Adapted to Fluctuating Environments.</title>
        <authorList>
            <person name="Xu F."/>
            <person name="Jerlstrom-Hultqvist J."/>
            <person name="Einarsson E."/>
            <person name="Astvaldsson A."/>
            <person name="Svard S.G."/>
            <person name="Andersson J.O."/>
        </authorList>
    </citation>
    <scope>NUCLEOTIDE SEQUENCE</scope>
    <source>
        <strain evidence="15">ATCC 50377</strain>
    </source>
</reference>
<evidence type="ECO:0000256" key="11">
    <source>
        <dbReference type="RuleBase" id="RU003750"/>
    </source>
</evidence>
<keyword evidence="5 12" id="KW-0812">Transmembrane</keyword>
<feature type="transmembrane region" description="Helical" evidence="12">
    <location>
        <begin position="136"/>
        <end position="158"/>
    </location>
</feature>
<name>S5TX00_9EUKA</name>
<dbReference type="EMBL" id="KC952883">
    <property type="protein sequence ID" value="AGS57605.1"/>
    <property type="molecule type" value="Genomic_DNA"/>
</dbReference>
<dbReference type="GO" id="GO:0046474">
    <property type="term" value="P:glycerophospholipid biosynthetic process"/>
    <property type="evidence" value="ECO:0007669"/>
    <property type="project" value="TreeGrafter"/>
</dbReference>
<sequence>MGFINHVPNLLSLSRVPFTFIIAGLLFSNYSYKHSISFVLFVIASLTDYFDGAIARKYNVVTVFGQLFDALSDKVLTVGIQAVLISLGYYPSYFIFGFLCVITREFFISGLRMAAAKSGKVLAAEKSGKIKTAVQMVGICISFAGDSVIEIFSGNWIVTFSVFFKDIGKLLYIISSLLAIQSGYSYFSKYGSFLMESAKNE</sequence>
<reference evidence="15" key="3">
    <citation type="submission" date="2020-12" db="EMBL/GenBank/DDBJ databases">
        <title>New Spironucleus salmonicida genome in near-complete chromosomes.</title>
        <authorList>
            <person name="Xu F."/>
            <person name="Kurt Z."/>
            <person name="Jimenez-Gonzalez A."/>
            <person name="Astvaldsson A."/>
            <person name="Andersson J.O."/>
            <person name="Svard S.G."/>
        </authorList>
    </citation>
    <scope>NUCLEOTIDE SEQUENCE</scope>
    <source>
        <strain evidence="15">ATCC 50377</strain>
    </source>
</reference>
<dbReference type="InterPro" id="IPR050324">
    <property type="entry name" value="CDP-alcohol_PTase-I"/>
</dbReference>
<feature type="transmembrane region" description="Helical" evidence="12">
    <location>
        <begin position="36"/>
        <end position="55"/>
    </location>
</feature>
<dbReference type="PROSITE" id="PS00379">
    <property type="entry name" value="CDP_ALCOHOL_P_TRANSF"/>
    <property type="match status" value="1"/>
</dbReference>
<keyword evidence="6 12" id="KW-1133">Transmembrane helix</keyword>
<dbReference type="EMBL" id="KI546115">
    <property type="protein sequence ID" value="EST44569.1"/>
    <property type="molecule type" value="Genomic_DNA"/>
</dbReference>
<evidence type="ECO:0000256" key="8">
    <source>
        <dbReference type="ARBA" id="ARBA00023136"/>
    </source>
</evidence>
<evidence type="ECO:0000313" key="13">
    <source>
        <dbReference type="EMBL" id="AGS57605.1"/>
    </source>
</evidence>
<feature type="transmembrane region" description="Helical" evidence="12">
    <location>
        <begin position="170"/>
        <end position="187"/>
    </location>
</feature>
<keyword evidence="7" id="KW-0443">Lipid metabolism</keyword>
<evidence type="ECO:0000256" key="5">
    <source>
        <dbReference type="ARBA" id="ARBA00022692"/>
    </source>
</evidence>
<dbReference type="InterPro" id="IPR000462">
    <property type="entry name" value="CDP-OH_P_trans"/>
</dbReference>
<dbReference type="Pfam" id="PF01066">
    <property type="entry name" value="CDP-OH_P_transf"/>
    <property type="match status" value="1"/>
</dbReference>
<dbReference type="EMBL" id="AUWU02000005">
    <property type="protein sequence ID" value="KAH0572462.1"/>
    <property type="molecule type" value="Genomic_DNA"/>
</dbReference>
<dbReference type="GO" id="GO:0005739">
    <property type="term" value="C:mitochondrion"/>
    <property type="evidence" value="ECO:0007669"/>
    <property type="project" value="TreeGrafter"/>
</dbReference>
<evidence type="ECO:0000256" key="3">
    <source>
        <dbReference type="ARBA" id="ARBA00022516"/>
    </source>
</evidence>
<keyword evidence="16" id="KW-1185">Reference proteome</keyword>
<dbReference type="InterPro" id="IPR043130">
    <property type="entry name" value="CDP-OH_PTrfase_TM_dom"/>
</dbReference>
<evidence type="ECO:0000256" key="9">
    <source>
        <dbReference type="ARBA" id="ARBA00023209"/>
    </source>
</evidence>
<dbReference type="VEuPathDB" id="GiardiaDB:SS50377_24573"/>
<feature type="transmembrane region" description="Helical" evidence="12">
    <location>
        <begin position="12"/>
        <end position="30"/>
    </location>
</feature>
<dbReference type="InterPro" id="IPR048254">
    <property type="entry name" value="CDP_ALCOHOL_P_TRANSF_CS"/>
</dbReference>
<accession>S5TX00</accession>
<keyword evidence="3" id="KW-0444">Lipid biosynthesis</keyword>
<evidence type="ECO:0000256" key="2">
    <source>
        <dbReference type="ARBA" id="ARBA00010441"/>
    </source>
</evidence>
<evidence type="ECO:0000256" key="12">
    <source>
        <dbReference type="SAM" id="Phobius"/>
    </source>
</evidence>
<reference evidence="13" key="1">
    <citation type="journal article" date="2013" name="Nat. Commun.">
        <title>Hydrogenosomes in the diplomonad Spironucleus salmonicida.</title>
        <authorList>
            <person name="Jerlstrom-Hultqvist J."/>
            <person name="Einarsson E."/>
            <person name="Xu F."/>
            <person name="Hjort K."/>
            <person name="Ek B."/>
            <person name="Steinhauf D."/>
            <person name="Hultenby K."/>
            <person name="Bergquist J."/>
            <person name="Andersson J.O."/>
            <person name="Svard S.G."/>
        </authorList>
    </citation>
    <scope>NUCLEOTIDE SEQUENCE</scope>
    <source>
        <strain evidence="13">ATCC 50377</strain>
    </source>
</reference>
<dbReference type="AlphaFoldDB" id="S5TX00"/>
<keyword evidence="8 12" id="KW-0472">Membrane</keyword>
<comment type="similarity">
    <text evidence="2 11">Belongs to the CDP-alcohol phosphatidyltransferase class-I family.</text>
</comment>
<evidence type="ECO:0000256" key="6">
    <source>
        <dbReference type="ARBA" id="ARBA00022989"/>
    </source>
</evidence>
<dbReference type="InterPro" id="IPR004570">
    <property type="entry name" value="Phosphatidylglycerol_P_synth"/>
</dbReference>
<evidence type="ECO:0000256" key="7">
    <source>
        <dbReference type="ARBA" id="ARBA00023098"/>
    </source>
</evidence>
<keyword evidence="9" id="KW-0594">Phospholipid biosynthesis</keyword>
<evidence type="ECO:0000313" key="14">
    <source>
        <dbReference type="EMBL" id="EST44569.1"/>
    </source>
</evidence>
<keyword evidence="4 11" id="KW-0808">Transferase</keyword>
<evidence type="ECO:0000313" key="16">
    <source>
        <dbReference type="Proteomes" id="UP000018208"/>
    </source>
</evidence>
<dbReference type="Gene3D" id="1.20.120.1760">
    <property type="match status" value="1"/>
</dbReference>
<proteinExistence type="inferred from homology"/>
<dbReference type="PIRSF" id="PIRSF000847">
    <property type="entry name" value="Phos_ph_gly_syn"/>
    <property type="match status" value="1"/>
</dbReference>
<keyword evidence="10" id="KW-1208">Phospholipid metabolism</keyword>
<evidence type="ECO:0000313" key="15">
    <source>
        <dbReference type="EMBL" id="KAH0572462.1"/>
    </source>
</evidence>
<organism evidence="13">
    <name type="scientific">Spironucleus salmonicida</name>
    <dbReference type="NCBI Taxonomy" id="348837"/>
    <lineage>
        <taxon>Eukaryota</taxon>
        <taxon>Metamonada</taxon>
        <taxon>Diplomonadida</taxon>
        <taxon>Hexamitidae</taxon>
        <taxon>Hexamitinae</taxon>
        <taxon>Spironucleus</taxon>
    </lineage>
</organism>
<protein>
    <submittedName>
        <fullName evidence="13">CDP-diacylglycerol-glycerol-3-phosphate 3-phosphatidyltransferase</fullName>
    </submittedName>
</protein>
<evidence type="ECO:0000256" key="10">
    <source>
        <dbReference type="ARBA" id="ARBA00023264"/>
    </source>
</evidence>
<gene>
    <name evidence="13" type="ORF">SS50377_15571</name>
    <name evidence="15" type="ORF">SS50377_24573</name>
</gene>